<keyword evidence="1" id="KW-0812">Transmembrane</keyword>
<dbReference type="Proteomes" id="UP000318081">
    <property type="component" value="Chromosome"/>
</dbReference>
<organism evidence="2 3">
    <name type="scientific">Stieleria magnilauensis</name>
    <dbReference type="NCBI Taxonomy" id="2527963"/>
    <lineage>
        <taxon>Bacteria</taxon>
        <taxon>Pseudomonadati</taxon>
        <taxon>Planctomycetota</taxon>
        <taxon>Planctomycetia</taxon>
        <taxon>Pirellulales</taxon>
        <taxon>Pirellulaceae</taxon>
        <taxon>Stieleria</taxon>
    </lineage>
</organism>
<keyword evidence="1" id="KW-0472">Membrane</keyword>
<gene>
    <name evidence="2" type="ORF">TBK1r_44120</name>
</gene>
<evidence type="ECO:0000313" key="2">
    <source>
        <dbReference type="EMBL" id="QDV85431.1"/>
    </source>
</evidence>
<evidence type="ECO:0000313" key="3">
    <source>
        <dbReference type="Proteomes" id="UP000318081"/>
    </source>
</evidence>
<reference evidence="2 3" key="1">
    <citation type="submission" date="2019-02" db="EMBL/GenBank/DDBJ databases">
        <title>Deep-cultivation of Planctomycetes and their phenomic and genomic characterization uncovers novel biology.</title>
        <authorList>
            <person name="Wiegand S."/>
            <person name="Jogler M."/>
            <person name="Boedeker C."/>
            <person name="Pinto D."/>
            <person name="Vollmers J."/>
            <person name="Rivas-Marin E."/>
            <person name="Kohn T."/>
            <person name="Peeters S.H."/>
            <person name="Heuer A."/>
            <person name="Rast P."/>
            <person name="Oberbeckmann S."/>
            <person name="Bunk B."/>
            <person name="Jeske O."/>
            <person name="Meyerdierks A."/>
            <person name="Storesund J.E."/>
            <person name="Kallscheuer N."/>
            <person name="Luecker S."/>
            <person name="Lage O.M."/>
            <person name="Pohl T."/>
            <person name="Merkel B.J."/>
            <person name="Hornburger P."/>
            <person name="Mueller R.-W."/>
            <person name="Bruemmer F."/>
            <person name="Labrenz M."/>
            <person name="Spormann A.M."/>
            <person name="Op den Camp H."/>
            <person name="Overmann J."/>
            <person name="Amann R."/>
            <person name="Jetten M.S.M."/>
            <person name="Mascher T."/>
            <person name="Medema M.H."/>
            <person name="Devos D.P."/>
            <person name="Kaster A.-K."/>
            <person name="Ovreas L."/>
            <person name="Rohde M."/>
            <person name="Galperin M.Y."/>
            <person name="Jogler C."/>
        </authorList>
    </citation>
    <scope>NUCLEOTIDE SEQUENCE [LARGE SCALE GENOMIC DNA]</scope>
    <source>
        <strain evidence="2 3">TBK1r</strain>
    </source>
</reference>
<proteinExistence type="predicted"/>
<sequence>MTSAAFVFFYLVATILAMQKPILIVWGFGIYVFFVMRSVWTSW</sequence>
<feature type="transmembrane region" description="Helical" evidence="1">
    <location>
        <begin position="6"/>
        <end position="34"/>
    </location>
</feature>
<keyword evidence="1" id="KW-1133">Transmembrane helix</keyword>
<name>A0ABX5XVW0_9BACT</name>
<dbReference type="EMBL" id="CP036432">
    <property type="protein sequence ID" value="QDV85431.1"/>
    <property type="molecule type" value="Genomic_DNA"/>
</dbReference>
<evidence type="ECO:0000256" key="1">
    <source>
        <dbReference type="SAM" id="Phobius"/>
    </source>
</evidence>
<keyword evidence="3" id="KW-1185">Reference proteome</keyword>
<accession>A0ABX5XVW0</accession>
<protein>
    <submittedName>
        <fullName evidence="2">Uncharacterized protein</fullName>
    </submittedName>
</protein>
<dbReference type="RefSeq" id="WP_419580234.1">
    <property type="nucleotide sequence ID" value="NZ_CP036432.1"/>
</dbReference>